<feature type="transmembrane region" description="Helical" evidence="1">
    <location>
        <begin position="37"/>
        <end position="61"/>
    </location>
</feature>
<dbReference type="Proteomes" id="UP000232631">
    <property type="component" value="Chromosome"/>
</dbReference>
<keyword evidence="1" id="KW-0812">Transmembrane</keyword>
<organism evidence="2 4">
    <name type="scientific">Methanobacterium subterraneum</name>
    <dbReference type="NCBI Taxonomy" id="59277"/>
    <lineage>
        <taxon>Archaea</taxon>
        <taxon>Methanobacteriati</taxon>
        <taxon>Methanobacteriota</taxon>
        <taxon>Methanomada group</taxon>
        <taxon>Methanobacteria</taxon>
        <taxon>Methanobacteriales</taxon>
        <taxon>Methanobacteriaceae</taxon>
        <taxon>Methanobacterium</taxon>
    </lineage>
</organism>
<evidence type="ECO:0008006" key="6">
    <source>
        <dbReference type="Google" id="ProtNLM"/>
    </source>
</evidence>
<accession>A0A2H4VMI2</accession>
<dbReference type="RefSeq" id="WP_100907550.1">
    <property type="nucleotide sequence ID" value="NZ_CP017768.1"/>
</dbReference>
<feature type="transmembrane region" description="Helical" evidence="1">
    <location>
        <begin position="310"/>
        <end position="331"/>
    </location>
</feature>
<reference evidence="2 4" key="1">
    <citation type="submission" date="2016-10" db="EMBL/GenBank/DDBJ databases">
        <title>Comparative genomics between deep and shallow subseafloor isolates.</title>
        <authorList>
            <person name="Ishii S."/>
            <person name="Miller J.R."/>
            <person name="Sutton G."/>
            <person name="Suzuki S."/>
            <person name="Methe B."/>
            <person name="Inagaki F."/>
            <person name="Imachi H."/>
        </authorList>
    </citation>
    <scope>NUCLEOTIDE SEQUENCE [LARGE SCALE GENOMIC DNA]</scope>
    <source>
        <strain evidence="2 4">A8p</strain>
    </source>
</reference>
<dbReference type="GeneID" id="35124041"/>
<dbReference type="KEGG" id="msub:BK009_00575"/>
<reference evidence="3 5" key="2">
    <citation type="submission" date="2020-04" db="EMBL/GenBank/DDBJ databases">
        <title>Draft genome of Methanobacterium subterraneum isolated from animal feces.</title>
        <authorList>
            <person name="Ouboter H.T."/>
            <person name="Berger S."/>
            <person name="Gungor E."/>
            <person name="Jetten M.S.M."/>
            <person name="Welte C.U."/>
        </authorList>
    </citation>
    <scope>NUCLEOTIDE SEQUENCE [LARGE SCALE GENOMIC DNA]</scope>
    <source>
        <strain evidence="3">HO_2020</strain>
    </source>
</reference>
<feature type="transmembrane region" description="Helical" evidence="1">
    <location>
        <begin position="73"/>
        <end position="91"/>
    </location>
</feature>
<keyword evidence="1" id="KW-0472">Membrane</keyword>
<feature type="transmembrane region" description="Helical" evidence="1">
    <location>
        <begin position="12"/>
        <end position="30"/>
    </location>
</feature>
<dbReference type="EMBL" id="CP017768">
    <property type="protein sequence ID" value="AUB59305.1"/>
    <property type="molecule type" value="Genomic_DNA"/>
</dbReference>
<feature type="transmembrane region" description="Helical" evidence="1">
    <location>
        <begin position="103"/>
        <end position="119"/>
    </location>
</feature>
<gene>
    <name evidence="2" type="ORF">BK009_00575</name>
    <name evidence="3" type="ORF">HG719_03300</name>
</gene>
<evidence type="ECO:0000256" key="1">
    <source>
        <dbReference type="SAM" id="Phobius"/>
    </source>
</evidence>
<keyword evidence="4" id="KW-1185">Reference proteome</keyword>
<evidence type="ECO:0000313" key="3">
    <source>
        <dbReference type="EMBL" id="NMO08863.1"/>
    </source>
</evidence>
<feature type="transmembrane region" description="Helical" evidence="1">
    <location>
        <begin position="125"/>
        <end position="142"/>
    </location>
</feature>
<feature type="transmembrane region" description="Helical" evidence="1">
    <location>
        <begin position="337"/>
        <end position="357"/>
    </location>
</feature>
<evidence type="ECO:0000313" key="2">
    <source>
        <dbReference type="EMBL" id="AUB59305.1"/>
    </source>
</evidence>
<feature type="transmembrane region" description="Helical" evidence="1">
    <location>
        <begin position="269"/>
        <end position="289"/>
    </location>
</feature>
<evidence type="ECO:0000313" key="5">
    <source>
        <dbReference type="Proteomes" id="UP000591058"/>
    </source>
</evidence>
<name>A0A2H4VMI2_9EURY</name>
<dbReference type="AlphaFoldDB" id="A0A2H4VMI2"/>
<keyword evidence="1" id="KW-1133">Transmembrane helix</keyword>
<dbReference type="EMBL" id="JABBYL010000011">
    <property type="protein sequence ID" value="NMO08863.1"/>
    <property type="molecule type" value="Genomic_DNA"/>
</dbReference>
<evidence type="ECO:0000313" key="4">
    <source>
        <dbReference type="Proteomes" id="UP000232631"/>
    </source>
</evidence>
<proteinExistence type="predicted"/>
<sequence>MALIAQNHLQYIIEIAVILQLAVFFILNLAPMGLNLVLLVAMIVAAGFALMFGVDALFLFVPGFTHSEFTHPYGPLALLAVVTIMAAIPIMKKSGINTRSLQLYMGGIILFITIAGGLMHRSFLLFWIFGLFIGFFIISKSFRQKSMFTVRRIALVVVAALVGFGSLELLSRALDMSVLSPLLRFSRIENYATASIEMVIKNTTLTGHQLGSCFWQDACLAGSDGYISLPIALITLFSLPYPVFYGILVTKKDVIDYMLPGIFGVAFDFGYLFLVFLLGWCALVMYLGFRILRTYRRRREDGDKSCLGREALLIGSLTAFIAQATMGLFLMNRSMNGTALLTFLLLSALVVGHVVLVRKK</sequence>
<dbReference type="Proteomes" id="UP000591058">
    <property type="component" value="Unassembled WGS sequence"/>
</dbReference>
<protein>
    <recommendedName>
        <fullName evidence="6">Oligosaccharide repeat unit polymerase</fullName>
    </recommendedName>
</protein>